<dbReference type="AlphaFoldDB" id="A0A023B255"/>
<protein>
    <submittedName>
        <fullName evidence="1">Uncharacterized protein</fullName>
    </submittedName>
</protein>
<organism evidence="1 2">
    <name type="scientific">Gregarina niphandrodes</name>
    <name type="common">Septate eugregarine</name>
    <dbReference type="NCBI Taxonomy" id="110365"/>
    <lineage>
        <taxon>Eukaryota</taxon>
        <taxon>Sar</taxon>
        <taxon>Alveolata</taxon>
        <taxon>Apicomplexa</taxon>
        <taxon>Conoidasida</taxon>
        <taxon>Gregarinasina</taxon>
        <taxon>Eugregarinorida</taxon>
        <taxon>Gregarinidae</taxon>
        <taxon>Gregarina</taxon>
    </lineage>
</organism>
<sequence length="252" mass="27837">MRALEPVRGFEVFGRVSQSTLLAGLFRVGAGGMLQSHSEFDDATLIRHRVALQLDGTHPTLYLTLDTRGLPAGEDTLCILREAVRGWSSDALFPNQRGLQVRPGDPEAAVQLDERQLHGAHLPGGQLASTEVVRKKLAWIRPLVLLVNANAIAAGAVLTDANRPVRKEAVARFFDHNGEGDYVRLLFDSDENDQEEAAAATQLAATDRIHWDMHDETRLHAWTVVNDEEDDESDGSESDDDDTLILKCRRRG</sequence>
<dbReference type="Proteomes" id="UP000019763">
    <property type="component" value="Unassembled WGS sequence"/>
</dbReference>
<dbReference type="VEuPathDB" id="CryptoDB:GNI_124300"/>
<dbReference type="GeneID" id="22914380"/>
<name>A0A023B255_GRENI</name>
<proteinExistence type="predicted"/>
<reference evidence="1" key="1">
    <citation type="submission" date="2013-12" db="EMBL/GenBank/DDBJ databases">
        <authorList>
            <person name="Omoto C.K."/>
            <person name="Sibley D."/>
            <person name="Venepally P."/>
            <person name="Hadjithomas M."/>
            <person name="Karamycheva S."/>
            <person name="Brunk B."/>
            <person name="Roos D."/>
            <person name="Caler E."/>
            <person name="Lorenzi H."/>
        </authorList>
    </citation>
    <scope>NUCLEOTIDE SEQUENCE</scope>
</reference>
<comment type="caution">
    <text evidence="1">The sequence shown here is derived from an EMBL/GenBank/DDBJ whole genome shotgun (WGS) entry which is preliminary data.</text>
</comment>
<evidence type="ECO:0000313" key="2">
    <source>
        <dbReference type="Proteomes" id="UP000019763"/>
    </source>
</evidence>
<dbReference type="EMBL" id="AFNH02000926">
    <property type="protein sequence ID" value="EZG51521.1"/>
    <property type="molecule type" value="Genomic_DNA"/>
</dbReference>
<gene>
    <name evidence="1" type="ORF">GNI_124300</name>
</gene>
<accession>A0A023B255</accession>
<evidence type="ECO:0000313" key="1">
    <source>
        <dbReference type="EMBL" id="EZG51521.1"/>
    </source>
</evidence>
<dbReference type="RefSeq" id="XP_011131959.1">
    <property type="nucleotide sequence ID" value="XM_011133657.1"/>
</dbReference>
<keyword evidence="2" id="KW-1185">Reference proteome</keyword>